<dbReference type="EMBL" id="AMWN01000004">
    <property type="protein sequence ID" value="EXJ88074.1"/>
    <property type="molecule type" value="Genomic_DNA"/>
</dbReference>
<evidence type="ECO:0000313" key="10">
    <source>
        <dbReference type="Proteomes" id="UP000019484"/>
    </source>
</evidence>
<dbReference type="GO" id="GO:0005654">
    <property type="term" value="C:nucleoplasm"/>
    <property type="evidence" value="ECO:0007669"/>
    <property type="project" value="TreeGrafter"/>
</dbReference>
<dbReference type="OrthoDB" id="29098at2759"/>
<dbReference type="Proteomes" id="UP000019484">
    <property type="component" value="Unassembled WGS sequence"/>
</dbReference>
<dbReference type="PANTHER" id="PTHR13383">
    <property type="entry name" value="RIBONUCLEASE H2 SUBUNIT B"/>
    <property type="match status" value="1"/>
</dbReference>
<comment type="function">
    <text evidence="4">Non catalytic subunit of RNase H2, an endonuclease that specifically degrades the RNA of RNA:DNA hybrids. Participates in DNA replication, possibly by mediating the removal of lagging-strand Okazaki fragment RNA primers during DNA replication. Mediates the excision of single ribonucleotides from DNA:RNA duplexes.</text>
</comment>
<dbReference type="RefSeq" id="XP_007724080.1">
    <property type="nucleotide sequence ID" value="XM_007725890.1"/>
</dbReference>
<protein>
    <recommendedName>
        <fullName evidence="2">Ribonuclease H2 subunit B</fullName>
    </recommendedName>
    <alternativeName>
        <fullName evidence="5">Ribonuclease HI subunit B</fullName>
    </alternativeName>
</protein>
<organism evidence="9 10">
    <name type="scientific">Capronia coronata CBS 617.96</name>
    <dbReference type="NCBI Taxonomy" id="1182541"/>
    <lineage>
        <taxon>Eukaryota</taxon>
        <taxon>Fungi</taxon>
        <taxon>Dikarya</taxon>
        <taxon>Ascomycota</taxon>
        <taxon>Pezizomycotina</taxon>
        <taxon>Eurotiomycetes</taxon>
        <taxon>Chaetothyriomycetidae</taxon>
        <taxon>Chaetothyriales</taxon>
        <taxon>Herpotrichiellaceae</taxon>
        <taxon>Capronia</taxon>
    </lineage>
</organism>
<dbReference type="HOGENOM" id="CLU_057573_0_0_1"/>
<feature type="region of interest" description="Disordered" evidence="6">
    <location>
        <begin position="369"/>
        <end position="414"/>
    </location>
</feature>
<reference evidence="9 10" key="1">
    <citation type="submission" date="2013-03" db="EMBL/GenBank/DDBJ databases">
        <title>The Genome Sequence of Capronia coronata CBS 617.96.</title>
        <authorList>
            <consortium name="The Broad Institute Genomics Platform"/>
            <person name="Cuomo C."/>
            <person name="de Hoog S."/>
            <person name="Gorbushina A."/>
            <person name="Walker B."/>
            <person name="Young S.K."/>
            <person name="Zeng Q."/>
            <person name="Gargeya S."/>
            <person name="Fitzgerald M."/>
            <person name="Haas B."/>
            <person name="Abouelleil A."/>
            <person name="Allen A.W."/>
            <person name="Alvarado L."/>
            <person name="Arachchi H.M."/>
            <person name="Berlin A.M."/>
            <person name="Chapman S.B."/>
            <person name="Gainer-Dewar J."/>
            <person name="Goldberg J."/>
            <person name="Griggs A."/>
            <person name="Gujja S."/>
            <person name="Hansen M."/>
            <person name="Howarth C."/>
            <person name="Imamovic A."/>
            <person name="Ireland A."/>
            <person name="Larimer J."/>
            <person name="McCowan C."/>
            <person name="Murphy C."/>
            <person name="Pearson M."/>
            <person name="Poon T.W."/>
            <person name="Priest M."/>
            <person name="Roberts A."/>
            <person name="Saif S."/>
            <person name="Shea T."/>
            <person name="Sisk P."/>
            <person name="Sykes S."/>
            <person name="Wortman J."/>
            <person name="Nusbaum C."/>
            <person name="Birren B."/>
        </authorList>
    </citation>
    <scope>NUCLEOTIDE SEQUENCE [LARGE SCALE GENOMIC DNA]</scope>
    <source>
        <strain evidence="9 10">CBS 617.96</strain>
    </source>
</reference>
<feature type="domain" description="Ribonuclease H2 subunit B wHTH" evidence="7">
    <location>
        <begin position="132"/>
        <end position="334"/>
    </location>
</feature>
<feature type="region of interest" description="Disordered" evidence="6">
    <location>
        <begin position="1"/>
        <end position="32"/>
    </location>
</feature>
<feature type="compositionally biased region" description="Basic and acidic residues" evidence="6">
    <location>
        <begin position="372"/>
        <end position="414"/>
    </location>
</feature>
<keyword evidence="10" id="KW-1185">Reference proteome</keyword>
<evidence type="ECO:0000259" key="8">
    <source>
        <dbReference type="Pfam" id="PF17745"/>
    </source>
</evidence>
<dbReference type="GO" id="GO:0032299">
    <property type="term" value="C:ribonuclease H2 complex"/>
    <property type="evidence" value="ECO:0007669"/>
    <property type="project" value="InterPro"/>
</dbReference>
<evidence type="ECO:0000256" key="5">
    <source>
        <dbReference type="ARBA" id="ARBA00033464"/>
    </source>
</evidence>
<proteinExistence type="predicted"/>
<sequence>MAIATRSGVNSPVKNHSKDTSTAESNTQREPLRHFILPRDISDSSRFLLLSHPRDSTVERFLFCPERGLFQFTKVHTPSIDPRSLLFSPAGCDGPDSAKTLDDNNRAEQPVSRGYISKSAGFFVATPFDLAFILLPLVMPAKAPSGKMLFQPIDDIFEQHIQGDKHLRYIYTHGRSMIEEAMSSFCDTLEAGDEQMYRPNEEKTLRMIMQKVDKTMQKGLPGSLEEKFVTRALETPVMSVKREDTIMSTVSITPTNSGLATPDGESPSESFDSQSTAASSAPSTILSEVSTASSVSTVIPEAVPQALRDLKKRKTVLDFILASYLPASLADRLRKRVLEKDSPVNFTPLEEHLSSLAEMRAQALASRSIGDFSRKRGPDDEEISDLRAEKKRKQEEEDKKKNLGESRGVRDLKKVNVTGMKKMSDFFAKKPVAKAKG</sequence>
<dbReference type="InterPro" id="IPR040456">
    <property type="entry name" value="RNase_H2_suB"/>
</dbReference>
<dbReference type="Pfam" id="PF09468">
    <property type="entry name" value="RNase_H2-Ydr279"/>
    <property type="match status" value="1"/>
</dbReference>
<comment type="caution">
    <text evidence="9">The sequence shown here is derived from an EMBL/GenBank/DDBJ whole genome shotgun (WGS) entry which is preliminary data.</text>
</comment>
<dbReference type="PANTHER" id="PTHR13383:SF11">
    <property type="entry name" value="RIBONUCLEASE H2 SUBUNIT B"/>
    <property type="match status" value="1"/>
</dbReference>
<feature type="domain" description="Rnh202 triple barrel" evidence="8">
    <location>
        <begin position="36"/>
        <end position="129"/>
    </location>
</feature>
<comment type="subcellular location">
    <subcellularLocation>
        <location evidence="1">Nucleus</location>
    </subcellularLocation>
</comment>
<dbReference type="Gene3D" id="1.10.20.120">
    <property type="match status" value="1"/>
</dbReference>
<dbReference type="eggNOG" id="ENOG502SCDS">
    <property type="taxonomic scope" value="Eukaryota"/>
</dbReference>
<dbReference type="STRING" id="1182541.W9Z0M1"/>
<gene>
    <name evidence="9" type="ORF">A1O1_05002</name>
</gene>
<dbReference type="GO" id="GO:0006401">
    <property type="term" value="P:RNA catabolic process"/>
    <property type="evidence" value="ECO:0007669"/>
    <property type="project" value="TreeGrafter"/>
</dbReference>
<accession>W9Z0M1</accession>
<dbReference type="InterPro" id="IPR019024">
    <property type="entry name" value="RNase_H2_suB_wHTH"/>
</dbReference>
<dbReference type="AlphaFoldDB" id="W9Z0M1"/>
<dbReference type="Pfam" id="PF17745">
    <property type="entry name" value="Ydr279_N"/>
    <property type="match status" value="1"/>
</dbReference>
<evidence type="ECO:0000256" key="2">
    <source>
        <dbReference type="ARBA" id="ARBA00019062"/>
    </source>
</evidence>
<evidence type="ECO:0000259" key="7">
    <source>
        <dbReference type="Pfam" id="PF09468"/>
    </source>
</evidence>
<keyword evidence="3" id="KW-0539">Nucleus</keyword>
<evidence type="ECO:0000313" key="9">
    <source>
        <dbReference type="EMBL" id="EXJ88074.1"/>
    </source>
</evidence>
<evidence type="ECO:0000256" key="4">
    <source>
        <dbReference type="ARBA" id="ARBA00024778"/>
    </source>
</evidence>
<evidence type="ECO:0000256" key="3">
    <source>
        <dbReference type="ARBA" id="ARBA00023242"/>
    </source>
</evidence>
<evidence type="ECO:0000256" key="6">
    <source>
        <dbReference type="SAM" id="MobiDB-lite"/>
    </source>
</evidence>
<dbReference type="CDD" id="cd09270">
    <property type="entry name" value="RNase_H2-B"/>
    <property type="match status" value="1"/>
</dbReference>
<name>W9Z0M1_9EURO</name>
<evidence type="ECO:0000256" key="1">
    <source>
        <dbReference type="ARBA" id="ARBA00004123"/>
    </source>
</evidence>
<dbReference type="InterPro" id="IPR041195">
    <property type="entry name" value="Rnh202_N"/>
</dbReference>
<feature type="region of interest" description="Disordered" evidence="6">
    <location>
        <begin position="251"/>
        <end position="279"/>
    </location>
</feature>
<dbReference type="GeneID" id="19159879"/>